<name>A0A975U0N7_9PROT</name>
<accession>A0A975U0N7</accession>
<dbReference type="KEGG" id="elio:KO353_09290"/>
<feature type="domain" description="YNCE-like beta-propeller" evidence="3">
    <location>
        <begin position="23"/>
        <end position="322"/>
    </location>
</feature>
<dbReference type="EMBL" id="CP076448">
    <property type="protein sequence ID" value="QXM23524.1"/>
    <property type="molecule type" value="Genomic_DNA"/>
</dbReference>
<dbReference type="InterPro" id="IPR051200">
    <property type="entry name" value="Host-pathogen_enzymatic-act"/>
</dbReference>
<evidence type="ECO:0000256" key="2">
    <source>
        <dbReference type="SAM" id="SignalP"/>
    </source>
</evidence>
<dbReference type="Proteomes" id="UP000694001">
    <property type="component" value="Chromosome"/>
</dbReference>
<evidence type="ECO:0000313" key="5">
    <source>
        <dbReference type="Proteomes" id="UP000694001"/>
    </source>
</evidence>
<feature type="chain" id="PRO_5037814309" evidence="2">
    <location>
        <begin position="21"/>
        <end position="327"/>
    </location>
</feature>
<keyword evidence="1 2" id="KW-0732">Signal</keyword>
<evidence type="ECO:0000313" key="4">
    <source>
        <dbReference type="EMBL" id="QXM23524.1"/>
    </source>
</evidence>
<dbReference type="PANTHER" id="PTHR47197">
    <property type="entry name" value="PROTEIN NIRF"/>
    <property type="match status" value="1"/>
</dbReference>
<organism evidence="4 5">
    <name type="scientific">Elioraea tepida</name>
    <dbReference type="NCBI Taxonomy" id="2843330"/>
    <lineage>
        <taxon>Bacteria</taxon>
        <taxon>Pseudomonadati</taxon>
        <taxon>Pseudomonadota</taxon>
        <taxon>Alphaproteobacteria</taxon>
        <taxon>Acetobacterales</taxon>
        <taxon>Elioraeaceae</taxon>
        <taxon>Elioraea</taxon>
    </lineage>
</organism>
<dbReference type="PANTHER" id="PTHR47197:SF3">
    <property type="entry name" value="DIHYDRO-HEME D1 DEHYDROGENASE"/>
    <property type="match status" value="1"/>
</dbReference>
<feature type="signal peptide" evidence="2">
    <location>
        <begin position="1"/>
        <end position="20"/>
    </location>
</feature>
<keyword evidence="5" id="KW-1185">Reference proteome</keyword>
<dbReference type="InterPro" id="IPR048433">
    <property type="entry name" value="YNCE-like_beta-prop"/>
</dbReference>
<gene>
    <name evidence="4" type="ORF">KO353_09290</name>
</gene>
<dbReference type="AlphaFoldDB" id="A0A975U0N7"/>
<dbReference type="Pfam" id="PF21783">
    <property type="entry name" value="YNCE"/>
    <property type="match status" value="1"/>
</dbReference>
<evidence type="ECO:0000259" key="3">
    <source>
        <dbReference type="Pfam" id="PF21783"/>
    </source>
</evidence>
<dbReference type="RefSeq" id="WP_218284383.1">
    <property type="nucleotide sequence ID" value="NZ_CP076448.1"/>
</dbReference>
<sequence>MERRAFLGALAASAALPAAAGARQGLPTGPLSERPGRVFVLNSRDATISVLDSVTGAERARVPTLREPHHLVYTPDRREIIVGDSAGNEFQFLDPDTAAVTRRLRISNPYHLLFSPDRTMLTVASLRRDQIDIYSAGNFELRHRLSVPDMPSHIAWSPDSRVTYVTLQGNNRVAAVEAATGRLLWTQPTGKTPAGIVFSARHGLIVANMGEDNVTIQSPEDGRILRAVRTAAGAHNIFPSPDGLFLYVTNRVAGTITALEAETLAAVRSFRAPGAPDCLDFSPDGRQAWFTQRVANRVGVLDLETGALIANLPVGRSPHGILFHALA</sequence>
<evidence type="ECO:0000256" key="1">
    <source>
        <dbReference type="ARBA" id="ARBA00022729"/>
    </source>
</evidence>
<proteinExistence type="predicted"/>
<protein>
    <submittedName>
        <fullName evidence="4">YncE family protein</fullName>
    </submittedName>
</protein>
<reference evidence="4" key="1">
    <citation type="submission" date="2021-06" db="EMBL/GenBank/DDBJ databases">
        <title>Elioraea tepida, sp. nov., a moderately thermophilic aerobic anoxygenic phototrophic bacterium isolated from an alkaline siliceous hot spring mat community in Yellowstone National Park, WY, USA.</title>
        <authorList>
            <person name="Saini M.K."/>
            <person name="Yoshida S."/>
            <person name="Sebastian A."/>
            <person name="Hirose S."/>
            <person name="Hara E."/>
            <person name="Tamaki H."/>
            <person name="Soulier N.T."/>
            <person name="Albert I."/>
            <person name="Hanada S."/>
            <person name="Bryant D.A."/>
            <person name="Tank M."/>
        </authorList>
    </citation>
    <scope>NUCLEOTIDE SEQUENCE</scope>
    <source>
        <strain evidence="4">MS-P2</strain>
    </source>
</reference>